<sequence>METAKTKEELSLKSFDEDDELVTARLEPTQPISEKAAADNNKTSDNKTSDNKTSDDTATPEKSTKAKTLEKSAEVTTTTTAEKSVKVTTKTTTTTPARSAELTTDKDKGDNFKHSDYL</sequence>
<feature type="compositionally biased region" description="Basic and acidic residues" evidence="1">
    <location>
        <begin position="42"/>
        <end position="55"/>
    </location>
</feature>
<organism evidence="2 3">
    <name type="scientific">Panagrolaimus davidi</name>
    <dbReference type="NCBI Taxonomy" id="227884"/>
    <lineage>
        <taxon>Eukaryota</taxon>
        <taxon>Metazoa</taxon>
        <taxon>Ecdysozoa</taxon>
        <taxon>Nematoda</taxon>
        <taxon>Chromadorea</taxon>
        <taxon>Rhabditida</taxon>
        <taxon>Tylenchina</taxon>
        <taxon>Panagrolaimomorpha</taxon>
        <taxon>Panagrolaimoidea</taxon>
        <taxon>Panagrolaimidae</taxon>
        <taxon>Panagrolaimus</taxon>
    </lineage>
</organism>
<accession>A0A914R230</accession>
<name>A0A914R230_9BILA</name>
<keyword evidence="2" id="KW-1185">Reference proteome</keyword>
<protein>
    <submittedName>
        <fullName evidence="3">Uncharacterized protein</fullName>
    </submittedName>
</protein>
<feature type="compositionally biased region" description="Basic and acidic residues" evidence="1">
    <location>
        <begin position="1"/>
        <end position="15"/>
    </location>
</feature>
<evidence type="ECO:0000313" key="3">
    <source>
        <dbReference type="WBParaSite" id="PDA_v2.g8568.t1"/>
    </source>
</evidence>
<proteinExistence type="predicted"/>
<reference evidence="3" key="1">
    <citation type="submission" date="2022-11" db="UniProtKB">
        <authorList>
            <consortium name="WormBaseParasite"/>
        </authorList>
    </citation>
    <scope>IDENTIFICATION</scope>
</reference>
<feature type="compositionally biased region" description="Basic and acidic residues" evidence="1">
    <location>
        <begin position="62"/>
        <end position="73"/>
    </location>
</feature>
<dbReference type="AlphaFoldDB" id="A0A914R230"/>
<feature type="region of interest" description="Disordered" evidence="1">
    <location>
        <begin position="1"/>
        <end position="118"/>
    </location>
</feature>
<evidence type="ECO:0000256" key="1">
    <source>
        <dbReference type="SAM" id="MobiDB-lite"/>
    </source>
</evidence>
<feature type="compositionally biased region" description="Low complexity" evidence="1">
    <location>
        <begin position="74"/>
        <end position="102"/>
    </location>
</feature>
<dbReference type="Proteomes" id="UP000887578">
    <property type="component" value="Unplaced"/>
</dbReference>
<dbReference type="WBParaSite" id="PDA_v2.g8568.t1">
    <property type="protein sequence ID" value="PDA_v2.g8568.t1"/>
    <property type="gene ID" value="PDA_v2.g8568"/>
</dbReference>
<evidence type="ECO:0000313" key="2">
    <source>
        <dbReference type="Proteomes" id="UP000887578"/>
    </source>
</evidence>
<feature type="compositionally biased region" description="Basic and acidic residues" evidence="1">
    <location>
        <begin position="103"/>
        <end position="118"/>
    </location>
</feature>